<feature type="domain" description="Metallo-beta-lactamase" evidence="1">
    <location>
        <begin position="163"/>
        <end position="406"/>
    </location>
</feature>
<dbReference type="InterPro" id="IPR036866">
    <property type="entry name" value="RibonucZ/Hydroxyglut_hydro"/>
</dbReference>
<gene>
    <name evidence="2" type="ORF">P167DRAFT_488054</name>
</gene>
<dbReference type="FunCoup" id="A0A3N4KNV3">
    <property type="interactions" value="48"/>
</dbReference>
<accession>A0A3N4KNV3</accession>
<dbReference type="PANTHER" id="PTHR15032">
    <property type="entry name" value="N-ACYL-PHOSPHATIDYLETHANOLAMINE-HYDROLYZING PHOSPHOLIPASE D"/>
    <property type="match status" value="1"/>
</dbReference>
<reference evidence="2 3" key="1">
    <citation type="journal article" date="2018" name="Nat. Ecol. Evol.">
        <title>Pezizomycetes genomes reveal the molecular basis of ectomycorrhizal truffle lifestyle.</title>
        <authorList>
            <person name="Murat C."/>
            <person name="Payen T."/>
            <person name="Noel B."/>
            <person name="Kuo A."/>
            <person name="Morin E."/>
            <person name="Chen J."/>
            <person name="Kohler A."/>
            <person name="Krizsan K."/>
            <person name="Balestrini R."/>
            <person name="Da Silva C."/>
            <person name="Montanini B."/>
            <person name="Hainaut M."/>
            <person name="Levati E."/>
            <person name="Barry K.W."/>
            <person name="Belfiori B."/>
            <person name="Cichocki N."/>
            <person name="Clum A."/>
            <person name="Dockter R.B."/>
            <person name="Fauchery L."/>
            <person name="Guy J."/>
            <person name="Iotti M."/>
            <person name="Le Tacon F."/>
            <person name="Lindquist E.A."/>
            <person name="Lipzen A."/>
            <person name="Malagnac F."/>
            <person name="Mello A."/>
            <person name="Molinier V."/>
            <person name="Miyauchi S."/>
            <person name="Poulain J."/>
            <person name="Riccioni C."/>
            <person name="Rubini A."/>
            <person name="Sitrit Y."/>
            <person name="Splivallo R."/>
            <person name="Traeger S."/>
            <person name="Wang M."/>
            <person name="Zifcakova L."/>
            <person name="Wipf D."/>
            <person name="Zambonelli A."/>
            <person name="Paolocci F."/>
            <person name="Nowrousian M."/>
            <person name="Ottonello S."/>
            <person name="Baldrian P."/>
            <person name="Spatafora J.W."/>
            <person name="Henrissat B."/>
            <person name="Nagy L.G."/>
            <person name="Aury J.M."/>
            <person name="Wincker P."/>
            <person name="Grigoriev I.V."/>
            <person name="Bonfante P."/>
            <person name="Martin F.M."/>
        </authorList>
    </citation>
    <scope>NUCLEOTIDE SEQUENCE [LARGE SCALE GENOMIC DNA]</scope>
    <source>
        <strain evidence="2 3">CCBAS932</strain>
    </source>
</reference>
<name>A0A3N4KNV3_9PEZI</name>
<dbReference type="Proteomes" id="UP000277580">
    <property type="component" value="Unassembled WGS sequence"/>
</dbReference>
<dbReference type="Pfam" id="PF12706">
    <property type="entry name" value="Lactamase_B_2"/>
    <property type="match status" value="1"/>
</dbReference>
<keyword evidence="2" id="KW-0378">Hydrolase</keyword>
<evidence type="ECO:0000313" key="3">
    <source>
        <dbReference type="Proteomes" id="UP000277580"/>
    </source>
</evidence>
<dbReference type="AlphaFoldDB" id="A0A3N4KNV3"/>
<dbReference type="GO" id="GO:0070291">
    <property type="term" value="P:N-acylethanolamine metabolic process"/>
    <property type="evidence" value="ECO:0007669"/>
    <property type="project" value="TreeGrafter"/>
</dbReference>
<organism evidence="2 3">
    <name type="scientific">Morchella conica CCBAS932</name>
    <dbReference type="NCBI Taxonomy" id="1392247"/>
    <lineage>
        <taxon>Eukaryota</taxon>
        <taxon>Fungi</taxon>
        <taxon>Dikarya</taxon>
        <taxon>Ascomycota</taxon>
        <taxon>Pezizomycotina</taxon>
        <taxon>Pezizomycetes</taxon>
        <taxon>Pezizales</taxon>
        <taxon>Morchellaceae</taxon>
        <taxon>Morchella</taxon>
    </lineage>
</organism>
<dbReference type="Gene3D" id="3.60.15.10">
    <property type="entry name" value="Ribonuclease Z/Hydroxyacylglutathione hydrolase-like"/>
    <property type="match status" value="1"/>
</dbReference>
<dbReference type="STRING" id="1392247.A0A3N4KNV3"/>
<dbReference type="PANTHER" id="PTHR15032:SF4">
    <property type="entry name" value="N-ACYL-PHOSPHATIDYLETHANOLAMINE-HYDROLYZING PHOSPHOLIPASE D"/>
    <property type="match status" value="1"/>
</dbReference>
<proteinExistence type="predicted"/>
<keyword evidence="3" id="KW-1185">Reference proteome</keyword>
<dbReference type="EMBL" id="ML119130">
    <property type="protein sequence ID" value="RPB12180.1"/>
    <property type="molecule type" value="Genomic_DNA"/>
</dbReference>
<sequence>MRLHPSFALLRFSQRTSAQRSYTNPCHSRPLTFVTTDVIPSYRKGFSCSTTVASNKMSSSEGLIASLYNASVRTPETPSRVPEDISSKSHHAKCRKGFQNPWPSTRLDKNYCGGYHGKAIEDTVPPVVAPQFPKSRSTKSKEFRATWLGHACFYVEFPGGLRALFDPVFSQRCSPVQFMGPKRVTKMPCDIKDIPAIDIVVISHNHYDHMDYNTIMELKKCHPNVWFFVPLGNKSWFTSSGIPNCAEMDWWEERDLVLSPADSESAAKLSESSKEGKKAGEITARIGCLPCQHTSNRGLHDRSSTLWSSWSVESGGKKLYFAGDTGYRAVPKVPDGVDDYGEEFKDLPVCPAFKQVGELRGGFDLGLIPIGAYWPRWFMSPMHASPYDSVRIFVETKCKKAIGMHWGTWVLTDEPVMEPPVVLKEALKKDGIAEEGVFDVLDIGESREY</sequence>
<dbReference type="InParanoid" id="A0A3N4KNV3"/>
<dbReference type="GO" id="GO:0070292">
    <property type="term" value="P:N-acylphosphatidylethanolamine metabolic process"/>
    <property type="evidence" value="ECO:0007669"/>
    <property type="project" value="TreeGrafter"/>
</dbReference>
<dbReference type="SUPFAM" id="SSF56281">
    <property type="entry name" value="Metallo-hydrolase/oxidoreductase"/>
    <property type="match status" value="1"/>
</dbReference>
<evidence type="ECO:0000259" key="1">
    <source>
        <dbReference type="Pfam" id="PF12706"/>
    </source>
</evidence>
<dbReference type="GO" id="GO:0070290">
    <property type="term" value="F:N-acylphosphatidylethanolamine-specific phospholipase D activity"/>
    <property type="evidence" value="ECO:0007669"/>
    <property type="project" value="TreeGrafter"/>
</dbReference>
<protein>
    <submittedName>
        <fullName evidence="2">Metallo-hydrolase/oxidoreductase</fullName>
    </submittedName>
</protein>
<dbReference type="FunFam" id="3.60.15.10:FF:000048">
    <property type="entry name" value="Zn-dependent hydrolase/oxidoreductase family protein, putative"/>
    <property type="match status" value="1"/>
</dbReference>
<dbReference type="GO" id="GO:0005737">
    <property type="term" value="C:cytoplasm"/>
    <property type="evidence" value="ECO:0007669"/>
    <property type="project" value="TreeGrafter"/>
</dbReference>
<dbReference type="InterPro" id="IPR001279">
    <property type="entry name" value="Metallo-B-lactamas"/>
</dbReference>
<evidence type="ECO:0000313" key="2">
    <source>
        <dbReference type="EMBL" id="RPB12180.1"/>
    </source>
</evidence>
<dbReference type="OrthoDB" id="332863at2759"/>